<dbReference type="KEGG" id="clt:CM240_1332"/>
<evidence type="ECO:0000313" key="2">
    <source>
        <dbReference type="Proteomes" id="UP000019426"/>
    </source>
</evidence>
<gene>
    <name evidence="1" type="ORF">CM240_1332</name>
</gene>
<dbReference type="Proteomes" id="UP000019426">
    <property type="component" value="Chromosome M2/40_rep1"/>
</dbReference>
<proteinExistence type="predicted"/>
<keyword evidence="2" id="KW-1185">Reference proteome</keyword>
<name>W6RUZ6_9CLOT</name>
<dbReference type="EMBL" id="HG917868">
    <property type="protein sequence ID" value="CDM68491.1"/>
    <property type="molecule type" value="Genomic_DNA"/>
</dbReference>
<sequence>MKCLNLNFKRKKGSAMMMVLVLSSAIIIVAASMLNTLTKTMQLNDQYNKNDDMKLAAESANNIAKAQLIKNINDVNGDVIYLSELRQSYDFTDKVKGLVGDDGLSYSVEATLDTESSQYKIKTIVTDSKGNSVEDVETVKINMNIGPGISPIIDEKKALSLLLEDGTLSVKATELGAIPSQLSEVPTDIWYVQAKTIDLNSETNVYIPKNTIVGSNVNGYSDGDLISNSGVRKTYAMSYQISLEENGFPFKDNEEVEELLDITGQSVVGYTKKFNNGVKVVVVNGNINVVGHEANLEDTIIYAAGKLRIGTVYIKMNNSMLVAGQDLELVPYSLTIKNNPSYDNPDAIKEFLVRYTR</sequence>
<reference evidence="1 2" key="1">
    <citation type="submission" date="2013-11" db="EMBL/GenBank/DDBJ databases">
        <title>Complete genome sequence of Clostridum sp. M2/40.</title>
        <authorList>
            <person name="Wibberg D."/>
            <person name="Puehler A."/>
            <person name="Schlueter A."/>
        </authorList>
    </citation>
    <scope>NUCLEOTIDE SEQUENCE [LARGE SCALE GENOMIC DNA]</scope>
    <source>
        <strain evidence="2">M2/40</strain>
    </source>
</reference>
<dbReference type="RefSeq" id="WP_044037578.1">
    <property type="nucleotide sequence ID" value="NZ_HG917868.1"/>
</dbReference>
<accession>W6RUZ6</accession>
<organism evidence="1 2">
    <name type="scientific">Clostridium bornimense</name>
    <dbReference type="NCBI Taxonomy" id="1216932"/>
    <lineage>
        <taxon>Bacteria</taxon>
        <taxon>Bacillati</taxon>
        <taxon>Bacillota</taxon>
        <taxon>Clostridia</taxon>
        <taxon>Eubacteriales</taxon>
        <taxon>Clostridiaceae</taxon>
        <taxon>Clostridium</taxon>
    </lineage>
</organism>
<dbReference type="PATRIC" id="fig|1216932.3.peg.1326"/>
<dbReference type="HOGENOM" id="CLU_775450_0_0_9"/>
<dbReference type="STRING" id="1216932.CM240_1332"/>
<protein>
    <submittedName>
        <fullName evidence="1">Putative membrane protein</fullName>
    </submittedName>
</protein>
<evidence type="ECO:0000313" key="1">
    <source>
        <dbReference type="EMBL" id="CDM68491.1"/>
    </source>
</evidence>
<dbReference type="AlphaFoldDB" id="W6RUZ6"/>